<evidence type="ECO:0000313" key="12">
    <source>
        <dbReference type="Proteomes" id="UP000298327"/>
    </source>
</evidence>
<dbReference type="InterPro" id="IPR053806">
    <property type="entry name" value="MTHFR_C"/>
</dbReference>
<dbReference type="GO" id="GO:0009086">
    <property type="term" value="P:methionine biosynthetic process"/>
    <property type="evidence" value="ECO:0007669"/>
    <property type="project" value="TreeGrafter"/>
</dbReference>
<dbReference type="AlphaFoldDB" id="A0A4Y9ZA45"/>
<comment type="cofactor">
    <cofactor evidence="1">
        <name>FAD</name>
        <dbReference type="ChEBI" id="CHEBI:57692"/>
    </cofactor>
</comment>
<keyword evidence="6" id="KW-0521">NADP</keyword>
<dbReference type="InterPro" id="IPR003171">
    <property type="entry name" value="Mehydrof_redctse-like"/>
</dbReference>
<comment type="pathway">
    <text evidence="2 8">One-carbon metabolism; tetrahydrofolate interconversion.</text>
</comment>
<name>A0A4Y9ZA45_9AGAM</name>
<feature type="domain" description="MTHFR SAM-binding regulatory" evidence="10">
    <location>
        <begin position="354"/>
        <end position="498"/>
    </location>
</feature>
<dbReference type="GO" id="GO:0035999">
    <property type="term" value="P:tetrahydrofolate interconversion"/>
    <property type="evidence" value="ECO:0007669"/>
    <property type="project" value="UniProtKB-UniPathway"/>
</dbReference>
<dbReference type="EMBL" id="SEOQ01000112">
    <property type="protein sequence ID" value="TFY70269.1"/>
    <property type="molecule type" value="Genomic_DNA"/>
</dbReference>
<accession>A0A4Y9ZA45</accession>
<reference evidence="11 12" key="1">
    <citation type="submission" date="2019-02" db="EMBL/GenBank/DDBJ databases">
        <title>Genome sequencing of the rare red list fungi Dentipellis fragilis.</title>
        <authorList>
            <person name="Buettner E."/>
            <person name="Kellner H."/>
        </authorList>
    </citation>
    <scope>NUCLEOTIDE SEQUENCE [LARGE SCALE GENOMIC DNA]</scope>
    <source>
        <strain evidence="11 12">DSM 105465</strain>
    </source>
</reference>
<evidence type="ECO:0000313" key="11">
    <source>
        <dbReference type="EMBL" id="TFY70269.1"/>
    </source>
</evidence>
<keyword evidence="5" id="KW-0274">FAD</keyword>
<evidence type="ECO:0000256" key="5">
    <source>
        <dbReference type="ARBA" id="ARBA00022827"/>
    </source>
</evidence>
<dbReference type="PANTHER" id="PTHR45754">
    <property type="entry name" value="METHYLENETETRAHYDROFOLATE REDUCTASE"/>
    <property type="match status" value="1"/>
</dbReference>
<feature type="region of interest" description="Disordered" evidence="9">
    <location>
        <begin position="657"/>
        <end position="730"/>
    </location>
</feature>
<comment type="similarity">
    <text evidence="3">Belongs to the methylenetetrahydrofolate reductase family.</text>
</comment>
<dbReference type="FunFam" id="3.20.20.220:FF:000002">
    <property type="entry name" value="Methylenetetrahydrofolate reductase"/>
    <property type="match status" value="1"/>
</dbReference>
<dbReference type="STRING" id="205917.A0A4Y9ZA45"/>
<evidence type="ECO:0000259" key="10">
    <source>
        <dbReference type="Pfam" id="PF21895"/>
    </source>
</evidence>
<dbReference type="InterPro" id="IPR029041">
    <property type="entry name" value="FAD-linked_oxidoreductase-like"/>
</dbReference>
<dbReference type="Gene3D" id="3.20.20.220">
    <property type="match status" value="1"/>
</dbReference>
<evidence type="ECO:0000256" key="4">
    <source>
        <dbReference type="ARBA" id="ARBA00022630"/>
    </source>
</evidence>
<feature type="compositionally biased region" description="Acidic residues" evidence="9">
    <location>
        <begin position="681"/>
        <end position="708"/>
    </location>
</feature>
<evidence type="ECO:0000256" key="3">
    <source>
        <dbReference type="ARBA" id="ARBA00006743"/>
    </source>
</evidence>
<dbReference type="GO" id="GO:0005829">
    <property type="term" value="C:cytosol"/>
    <property type="evidence" value="ECO:0007669"/>
    <property type="project" value="TreeGrafter"/>
</dbReference>
<evidence type="ECO:0000256" key="8">
    <source>
        <dbReference type="RuleBase" id="RU004254"/>
    </source>
</evidence>
<dbReference type="InterPro" id="IPR004621">
    <property type="entry name" value="Fadh2_euk"/>
</dbReference>
<keyword evidence="4" id="KW-0285">Flavoprotein</keyword>
<dbReference type="GO" id="GO:0004489">
    <property type="term" value="F:methylenetetrahydrofolate reductase [NAD(P)H] activity"/>
    <property type="evidence" value="ECO:0007669"/>
    <property type="project" value="InterPro"/>
</dbReference>
<evidence type="ECO:0000256" key="2">
    <source>
        <dbReference type="ARBA" id="ARBA00004777"/>
    </source>
</evidence>
<sequence>MKLAEKFASSERPFYTLEFFPPRTDQGFGNLISRISRLAELKPIGVSITWGAGGSTRARSLELAAVTQKDLGLDTIVHVTCTNMEMGVVDETLRAVKDIGVQTILALRGDPPRGKESWIPIDPRFSHAIDLVTYIRTHPEFSDWFSIGVAAYPDGHSDHVLTEDEELGYLKDKVDAGADFIITQLFYDVDNFLRWEGKVRERGIKVPIIPGIMPIQTYASFRRLTKLCGASIPESLEKDLDAIKHDDSKVKEYGVSLAISMVKRLANEGGIRGFHFCTLNLEKSVQRIIESLDWARASSINQTPNRLIADTPGVVEFATNDQEHTVTPATATTSATSGLAMHAAREGEIGKGEVNSAATWDEFPNGRFGDVNSPAFGSQDLWGGFSSLYSSTLSQWPRPKTVSDVTDICMRFLSSETTSYPFSPSPLSTESQRILLQLKRLARLGWWSVGSQPAVDGEPSEDPVIGWGPAGGYVFQKPFIEFFAGEDVVERLEKKVNENGKGWVDYLAANFEEEAFSIWTEWASLYPPKSQERELLEGIRNSRWLINVTHHDYKDPEGLWNFLFEDTPEVSVATPTVLPRPQIFPRLLPKPPQPHPIPLDRSGRWAERVYPRRDLAQEMDDLSDEENELEDITLDIKNRGYNSMIPIGKMFTQYEEKNDADDGSEGDDSHSSHPDSQASASDEEGDESEEEEEGGDLDADMEDLDEEPGNMTAETDPDDMDDGEADFYDS</sequence>
<evidence type="ECO:0000256" key="7">
    <source>
        <dbReference type="ARBA" id="ARBA00023002"/>
    </source>
</evidence>
<dbReference type="OrthoDB" id="16284at2759"/>
<dbReference type="UniPathway" id="UPA00193"/>
<evidence type="ECO:0000256" key="9">
    <source>
        <dbReference type="SAM" id="MobiDB-lite"/>
    </source>
</evidence>
<proteinExistence type="inferred from homology"/>
<dbReference type="PANTHER" id="PTHR45754:SF1">
    <property type="entry name" value="METHYLENETETRAHYDROFOLATE REDUCTASE 1"/>
    <property type="match status" value="1"/>
</dbReference>
<comment type="caution">
    <text evidence="11">The sequence shown here is derived from an EMBL/GenBank/DDBJ whole genome shotgun (WGS) entry which is preliminary data.</text>
</comment>
<keyword evidence="7" id="KW-0560">Oxidoreductase</keyword>
<dbReference type="NCBIfam" id="TIGR00677">
    <property type="entry name" value="fadh2_euk"/>
    <property type="match status" value="1"/>
</dbReference>
<dbReference type="Pfam" id="PF02219">
    <property type="entry name" value="MTHFR"/>
    <property type="match status" value="1"/>
</dbReference>
<dbReference type="SUPFAM" id="SSF51730">
    <property type="entry name" value="FAD-linked oxidoreductase"/>
    <property type="match status" value="1"/>
</dbReference>
<dbReference type="GO" id="GO:0071949">
    <property type="term" value="F:FAD binding"/>
    <property type="evidence" value="ECO:0007669"/>
    <property type="project" value="TreeGrafter"/>
</dbReference>
<feature type="compositionally biased region" description="Acidic residues" evidence="9">
    <location>
        <begin position="715"/>
        <end position="730"/>
    </location>
</feature>
<dbReference type="Pfam" id="PF21895">
    <property type="entry name" value="MTHFR_C"/>
    <property type="match status" value="1"/>
</dbReference>
<dbReference type="CDD" id="cd00537">
    <property type="entry name" value="MTHFR"/>
    <property type="match status" value="1"/>
</dbReference>
<keyword evidence="12" id="KW-1185">Reference proteome</keyword>
<protein>
    <recommendedName>
        <fullName evidence="10">MTHFR SAM-binding regulatory domain-containing protein</fullName>
    </recommendedName>
</protein>
<evidence type="ECO:0000256" key="1">
    <source>
        <dbReference type="ARBA" id="ARBA00001974"/>
    </source>
</evidence>
<gene>
    <name evidence="11" type="ORF">EVG20_g2741</name>
</gene>
<evidence type="ECO:0000256" key="6">
    <source>
        <dbReference type="ARBA" id="ARBA00022857"/>
    </source>
</evidence>
<dbReference type="Proteomes" id="UP000298327">
    <property type="component" value="Unassembled WGS sequence"/>
</dbReference>
<organism evidence="11 12">
    <name type="scientific">Dentipellis fragilis</name>
    <dbReference type="NCBI Taxonomy" id="205917"/>
    <lineage>
        <taxon>Eukaryota</taxon>
        <taxon>Fungi</taxon>
        <taxon>Dikarya</taxon>
        <taxon>Basidiomycota</taxon>
        <taxon>Agaricomycotina</taxon>
        <taxon>Agaricomycetes</taxon>
        <taxon>Russulales</taxon>
        <taxon>Hericiaceae</taxon>
        <taxon>Dentipellis</taxon>
    </lineage>
</organism>